<protein>
    <submittedName>
        <fullName evidence="7">YihY/virulence factor BrkB family protein</fullName>
    </submittedName>
</protein>
<name>A0ABV5ZIH0_9BACT</name>
<evidence type="ECO:0000256" key="1">
    <source>
        <dbReference type="ARBA" id="ARBA00004651"/>
    </source>
</evidence>
<dbReference type="Proteomes" id="UP001589688">
    <property type="component" value="Unassembled WGS sequence"/>
</dbReference>
<keyword evidence="4 6" id="KW-1133">Transmembrane helix</keyword>
<evidence type="ECO:0000256" key="3">
    <source>
        <dbReference type="ARBA" id="ARBA00022692"/>
    </source>
</evidence>
<dbReference type="InterPro" id="IPR017039">
    <property type="entry name" value="Virul_fac_BrkB"/>
</dbReference>
<dbReference type="NCBIfam" id="TIGR00765">
    <property type="entry name" value="yihY_not_rbn"/>
    <property type="match status" value="1"/>
</dbReference>
<keyword evidence="2" id="KW-1003">Cell membrane</keyword>
<keyword evidence="8" id="KW-1185">Reference proteome</keyword>
<dbReference type="Pfam" id="PF03631">
    <property type="entry name" value="Virul_fac_BrkB"/>
    <property type="match status" value="1"/>
</dbReference>
<feature type="transmembrane region" description="Helical" evidence="6">
    <location>
        <begin position="236"/>
        <end position="256"/>
    </location>
</feature>
<feature type="transmembrane region" description="Helical" evidence="6">
    <location>
        <begin position="120"/>
        <end position="140"/>
    </location>
</feature>
<evidence type="ECO:0000256" key="4">
    <source>
        <dbReference type="ARBA" id="ARBA00022989"/>
    </source>
</evidence>
<evidence type="ECO:0000313" key="7">
    <source>
        <dbReference type="EMBL" id="MFB9897152.1"/>
    </source>
</evidence>
<evidence type="ECO:0000256" key="2">
    <source>
        <dbReference type="ARBA" id="ARBA00022475"/>
    </source>
</evidence>
<feature type="transmembrane region" description="Helical" evidence="6">
    <location>
        <begin position="262"/>
        <end position="280"/>
    </location>
</feature>
<gene>
    <name evidence="7" type="ORF">ACFFK8_04855</name>
</gene>
<dbReference type="EMBL" id="JBHLZF010000001">
    <property type="protein sequence ID" value="MFB9897152.1"/>
    <property type="molecule type" value="Genomic_DNA"/>
</dbReference>
<keyword evidence="5 6" id="KW-0472">Membrane</keyword>
<reference evidence="7 8" key="1">
    <citation type="submission" date="2024-09" db="EMBL/GenBank/DDBJ databases">
        <authorList>
            <person name="Sun Q."/>
            <person name="Mori K."/>
        </authorList>
    </citation>
    <scope>NUCLEOTIDE SEQUENCE [LARGE SCALE GENOMIC DNA]</scope>
    <source>
        <strain evidence="7 8">ATCC 51272</strain>
    </source>
</reference>
<evidence type="ECO:0000256" key="5">
    <source>
        <dbReference type="ARBA" id="ARBA00023136"/>
    </source>
</evidence>
<feature type="transmembrane region" description="Helical" evidence="6">
    <location>
        <begin position="160"/>
        <end position="184"/>
    </location>
</feature>
<accession>A0ABV5ZIH0</accession>
<dbReference type="PANTHER" id="PTHR30213">
    <property type="entry name" value="INNER MEMBRANE PROTEIN YHJD"/>
    <property type="match status" value="1"/>
</dbReference>
<comment type="subcellular location">
    <subcellularLocation>
        <location evidence="1">Cell membrane</location>
        <topology evidence="1">Multi-pass membrane protein</topology>
    </subcellularLocation>
</comment>
<organism evidence="7 8">
    <name type="scientific">Hallella seregens ATCC 51272</name>
    <dbReference type="NCBI Taxonomy" id="1336250"/>
    <lineage>
        <taxon>Bacteria</taxon>
        <taxon>Pseudomonadati</taxon>
        <taxon>Bacteroidota</taxon>
        <taxon>Bacteroidia</taxon>
        <taxon>Bacteroidales</taxon>
        <taxon>Prevotellaceae</taxon>
        <taxon>Hallella</taxon>
    </lineage>
</organism>
<sequence length="461" mass="50467">MSRPAYRQLTRFMARCRREMKDSRRIRAAEEPRAYLLQRLYMVYKELFVKRHWEFAAQLTFNTMMAIIPVFAVIFAVGRGFGFEESIAGWCREVFASQPQVGEAIVQLARQYIDYTHTGIIIGIGLLLMMWSVVSLFENVEEVFNNIWHVRIERSMGRKVVDYTAIIFLVPIVIIFYSGVMLFFHSVAGWLPEFQILTPAMRMLFGLALPMVLLWAFFLALYMVIPNTRVLFGQVWFPALLASLAITGLQAVYVHIQVLLTGYSIIYGSLAALPLFMIWLQASWYICIGFAELGHANQLLKLGLHEDAAEPSVAARLMQCLVVLGVVCRRQQQGLSPATPGLIGRATGYSPGRVGACVGRLTAAGLVYGVAVGPRGGGRGPADAGLSGLDGAVLGYVPAGDTSGMTVGRALAALVGVLPAAGSDPAMPGSEVEARLLAALRTGREALEKIRVTELSATQSV</sequence>
<feature type="transmembrane region" description="Helical" evidence="6">
    <location>
        <begin position="204"/>
        <end position="224"/>
    </location>
</feature>
<dbReference type="RefSeq" id="WP_027951675.1">
    <property type="nucleotide sequence ID" value="NZ_JADU01000006.1"/>
</dbReference>
<comment type="caution">
    <text evidence="7">The sequence shown here is derived from an EMBL/GenBank/DDBJ whole genome shotgun (WGS) entry which is preliminary data.</text>
</comment>
<feature type="transmembrane region" description="Helical" evidence="6">
    <location>
        <begin position="55"/>
        <end position="77"/>
    </location>
</feature>
<dbReference type="PANTHER" id="PTHR30213:SF0">
    <property type="entry name" value="UPF0761 MEMBRANE PROTEIN YIHY"/>
    <property type="match status" value="1"/>
</dbReference>
<proteinExistence type="predicted"/>
<keyword evidence="3 6" id="KW-0812">Transmembrane</keyword>
<evidence type="ECO:0000313" key="8">
    <source>
        <dbReference type="Proteomes" id="UP001589688"/>
    </source>
</evidence>
<evidence type="ECO:0000256" key="6">
    <source>
        <dbReference type="SAM" id="Phobius"/>
    </source>
</evidence>